<evidence type="ECO:0000313" key="2">
    <source>
        <dbReference type="EMBL" id="CAB1430980.1"/>
    </source>
</evidence>
<sequence length="155" mass="17384">QHRRDATVLAAYSFLPITCDGAYYTSQARKVMHSDLKVYHHITFELPVDVTSDQVHNSMELFKYTLILSVCTTTGNEGCAHRCILTCVAMRVLGTSSCDPGPLRCQELVCLKDCWKLSLCLLQQTHRELQPIFQAPPTPDSAEAPGSMRMFPRHA</sequence>
<reference evidence="2" key="1">
    <citation type="submission" date="2020-03" db="EMBL/GenBank/DDBJ databases">
        <authorList>
            <person name="Weist P."/>
        </authorList>
    </citation>
    <scope>NUCLEOTIDE SEQUENCE</scope>
</reference>
<evidence type="ECO:0000313" key="3">
    <source>
        <dbReference type="Proteomes" id="UP001153269"/>
    </source>
</evidence>
<comment type="caution">
    <text evidence="2">The sequence shown here is derived from an EMBL/GenBank/DDBJ whole genome shotgun (WGS) entry which is preliminary data.</text>
</comment>
<accession>A0A9N7YGU7</accession>
<feature type="region of interest" description="Disordered" evidence="1">
    <location>
        <begin position="133"/>
        <end position="155"/>
    </location>
</feature>
<proteinExistence type="predicted"/>
<keyword evidence="3" id="KW-1185">Reference proteome</keyword>
<name>A0A9N7YGU7_PLEPL</name>
<protein>
    <submittedName>
        <fullName evidence="2">Uncharacterized protein</fullName>
    </submittedName>
</protein>
<evidence type="ECO:0000256" key="1">
    <source>
        <dbReference type="SAM" id="MobiDB-lite"/>
    </source>
</evidence>
<feature type="non-terminal residue" evidence="2">
    <location>
        <position position="1"/>
    </location>
</feature>
<dbReference type="Proteomes" id="UP001153269">
    <property type="component" value="Unassembled WGS sequence"/>
</dbReference>
<organism evidence="2 3">
    <name type="scientific">Pleuronectes platessa</name>
    <name type="common">European plaice</name>
    <dbReference type="NCBI Taxonomy" id="8262"/>
    <lineage>
        <taxon>Eukaryota</taxon>
        <taxon>Metazoa</taxon>
        <taxon>Chordata</taxon>
        <taxon>Craniata</taxon>
        <taxon>Vertebrata</taxon>
        <taxon>Euteleostomi</taxon>
        <taxon>Actinopterygii</taxon>
        <taxon>Neopterygii</taxon>
        <taxon>Teleostei</taxon>
        <taxon>Neoteleostei</taxon>
        <taxon>Acanthomorphata</taxon>
        <taxon>Carangaria</taxon>
        <taxon>Pleuronectiformes</taxon>
        <taxon>Pleuronectoidei</taxon>
        <taxon>Pleuronectidae</taxon>
        <taxon>Pleuronectes</taxon>
    </lineage>
</organism>
<dbReference type="AlphaFoldDB" id="A0A9N7YGU7"/>
<dbReference type="EMBL" id="CADEAL010001293">
    <property type="protein sequence ID" value="CAB1430980.1"/>
    <property type="molecule type" value="Genomic_DNA"/>
</dbReference>
<gene>
    <name evidence="2" type="ORF">PLEPLA_LOCUS18976</name>
</gene>